<dbReference type="RefSeq" id="WP_187732634.1">
    <property type="nucleotide sequence ID" value="NZ_BMFN01000002.1"/>
</dbReference>
<dbReference type="AlphaFoldDB" id="A0A7H0GVR1"/>
<accession>A0A7H0GVR1</accession>
<keyword evidence="2" id="KW-1185">Reference proteome</keyword>
<dbReference type="Proteomes" id="UP000516093">
    <property type="component" value="Chromosome"/>
</dbReference>
<gene>
    <name evidence="1" type="ORF">H9L05_00810</name>
</gene>
<evidence type="ECO:0000313" key="2">
    <source>
        <dbReference type="Proteomes" id="UP000516093"/>
    </source>
</evidence>
<dbReference type="KEGG" id="hqi:H9L05_00810"/>
<organism evidence="1 2">
    <name type="scientific">Hymenobacter qilianensis</name>
    <dbReference type="NCBI Taxonomy" id="1385715"/>
    <lineage>
        <taxon>Bacteria</taxon>
        <taxon>Pseudomonadati</taxon>
        <taxon>Bacteroidota</taxon>
        <taxon>Cytophagia</taxon>
        <taxon>Cytophagales</taxon>
        <taxon>Hymenobacteraceae</taxon>
        <taxon>Hymenobacter</taxon>
    </lineage>
</organism>
<dbReference type="EMBL" id="CP060784">
    <property type="protein sequence ID" value="QNP52377.1"/>
    <property type="molecule type" value="Genomic_DNA"/>
</dbReference>
<sequence>MKHFDQCLLSLFQDEAISTEADSEMQYADAEKHSTNSGFAAANALAGSFAPLVD</sequence>
<protein>
    <submittedName>
        <fullName evidence="1">Uncharacterized protein</fullName>
    </submittedName>
</protein>
<proteinExistence type="predicted"/>
<evidence type="ECO:0000313" key="1">
    <source>
        <dbReference type="EMBL" id="QNP52377.1"/>
    </source>
</evidence>
<name>A0A7H0GVR1_9BACT</name>
<reference evidence="1 2" key="1">
    <citation type="submission" date="2020-08" db="EMBL/GenBank/DDBJ databases">
        <title>Genome sequence of Hymenobacter qilianensis JCM 19763T.</title>
        <authorList>
            <person name="Hyun D.-W."/>
            <person name="Bae J.-W."/>
        </authorList>
    </citation>
    <scope>NUCLEOTIDE SEQUENCE [LARGE SCALE GENOMIC DNA]</scope>
    <source>
        <strain evidence="1 2">JCM 19763</strain>
    </source>
</reference>